<feature type="transmembrane region" description="Helical" evidence="8">
    <location>
        <begin position="182"/>
        <end position="205"/>
    </location>
</feature>
<evidence type="ECO:0000256" key="8">
    <source>
        <dbReference type="SAM" id="Phobius"/>
    </source>
</evidence>
<sequence length="614" mass="65181">MSTAPSLSDTTTAPSPDAVTLESDPRAKDRAGRAAMTELMRPVAGMLRLGRLLSGASAVLAIAPYVALVRLGEILLRAWSSGSAPDAGQVTLTVNVLIGTFCARLTLYFLALAITHFADAKLGAHIRGRIVDAIGRAPLAWFTSTNSGRIRKAIQDDTHTVHTLVAHAPVETTSAVVMPLALLAYALVIDWRLGLLTIAAFPLYAALQAWSMRDMNIKTAEMDTRLARVSATMVEFVSGITVVKAFGRVGHAHDNYAKAAREFSDFYLAWTVPLLKGSALSSSIVAPPVLLLINLGFGSLMAGAGWVSAADVIACALIALVLPASIEVIGHSQWSYQLAGASALRILQVLETPSLPTPPHPAEPQGNDIRFDHVSFSYGETLAVDDVSLDLPAGTTTALIGPSGSGKSTLATLVARFADPDRGTVTIGGVEVRKMTTEVLYRHVAFVLQDPQLLRMSIRDNIALAKPLATLDEVREAARAAMIDDFVLTLPNGYDTVLDDDTDLSGGQAQRIAIARALIVDAPILVLDEATAFTDPESESEIQRALNQLVAGRTVLVIAHRPASVKGADQIAVMERGRLVAVGRHDEIADQPYYAGLLRASATDGDRSAATKEN</sequence>
<keyword evidence="12" id="KW-1185">Reference proteome</keyword>
<dbReference type="Pfam" id="PF00005">
    <property type="entry name" value="ABC_tran"/>
    <property type="match status" value="1"/>
</dbReference>
<dbReference type="RefSeq" id="WP_167171840.1">
    <property type="nucleotide sequence ID" value="NZ_BAAAOO010000006.1"/>
</dbReference>
<dbReference type="SUPFAM" id="SSF90123">
    <property type="entry name" value="ABC transporter transmembrane region"/>
    <property type="match status" value="1"/>
</dbReference>
<evidence type="ECO:0000313" key="12">
    <source>
        <dbReference type="Proteomes" id="UP000749311"/>
    </source>
</evidence>
<dbReference type="GO" id="GO:0005524">
    <property type="term" value="F:ATP binding"/>
    <property type="evidence" value="ECO:0007669"/>
    <property type="project" value="UniProtKB-KW"/>
</dbReference>
<comment type="subcellular location">
    <subcellularLocation>
        <location evidence="1">Cell membrane</location>
        <topology evidence="1">Multi-pass membrane protein</topology>
    </subcellularLocation>
</comment>
<evidence type="ECO:0000313" key="11">
    <source>
        <dbReference type="EMBL" id="NIH58757.1"/>
    </source>
</evidence>
<dbReference type="Gene3D" id="1.20.1560.10">
    <property type="entry name" value="ABC transporter type 1, transmembrane domain"/>
    <property type="match status" value="1"/>
</dbReference>
<dbReference type="InterPro" id="IPR003593">
    <property type="entry name" value="AAA+_ATPase"/>
</dbReference>
<evidence type="ECO:0000256" key="2">
    <source>
        <dbReference type="ARBA" id="ARBA00022692"/>
    </source>
</evidence>
<protein>
    <submittedName>
        <fullName evidence="11">ATP-binding cassette subfamily B protein</fullName>
    </submittedName>
</protein>
<dbReference type="PROSITE" id="PS50929">
    <property type="entry name" value="ABC_TM1F"/>
    <property type="match status" value="1"/>
</dbReference>
<evidence type="ECO:0000256" key="1">
    <source>
        <dbReference type="ARBA" id="ARBA00004651"/>
    </source>
</evidence>
<dbReference type="PANTHER" id="PTHR24221">
    <property type="entry name" value="ATP-BINDING CASSETTE SUB-FAMILY B"/>
    <property type="match status" value="1"/>
</dbReference>
<reference evidence="11 12" key="1">
    <citation type="submission" date="2020-02" db="EMBL/GenBank/DDBJ databases">
        <title>Sequencing the genomes of 1000 actinobacteria strains.</title>
        <authorList>
            <person name="Klenk H.-P."/>
        </authorList>
    </citation>
    <scope>NUCLEOTIDE SEQUENCE [LARGE SCALE GENOMIC DNA]</scope>
    <source>
        <strain evidence="11 12">DSM 19609</strain>
    </source>
</reference>
<dbReference type="Proteomes" id="UP000749311">
    <property type="component" value="Unassembled WGS sequence"/>
</dbReference>
<feature type="transmembrane region" description="Helical" evidence="8">
    <location>
        <begin position="226"/>
        <end position="247"/>
    </location>
</feature>
<feature type="transmembrane region" description="Helical" evidence="8">
    <location>
        <begin position="92"/>
        <end position="114"/>
    </location>
</feature>
<dbReference type="PANTHER" id="PTHR24221:SF654">
    <property type="entry name" value="ATP-BINDING CASSETTE SUB-FAMILY B MEMBER 6"/>
    <property type="match status" value="1"/>
</dbReference>
<dbReference type="SUPFAM" id="SSF52540">
    <property type="entry name" value="P-loop containing nucleoside triphosphate hydrolases"/>
    <property type="match status" value="1"/>
</dbReference>
<evidence type="ECO:0000259" key="9">
    <source>
        <dbReference type="PROSITE" id="PS50893"/>
    </source>
</evidence>
<dbReference type="InterPro" id="IPR039421">
    <property type="entry name" value="Type_1_exporter"/>
</dbReference>
<dbReference type="InterPro" id="IPR003439">
    <property type="entry name" value="ABC_transporter-like_ATP-bd"/>
</dbReference>
<name>A0ABX0SK19_9ACTN</name>
<feature type="domain" description="ABC transporter" evidence="9">
    <location>
        <begin position="369"/>
        <end position="601"/>
    </location>
</feature>
<comment type="caution">
    <text evidence="11">The sequence shown here is derived from an EMBL/GenBank/DDBJ whole genome shotgun (WGS) entry which is preliminary data.</text>
</comment>
<evidence type="ECO:0000256" key="5">
    <source>
        <dbReference type="ARBA" id="ARBA00022989"/>
    </source>
</evidence>
<keyword evidence="3" id="KW-0547">Nucleotide-binding</keyword>
<gene>
    <name evidence="11" type="ORF">FB473_003458</name>
</gene>
<dbReference type="EMBL" id="JAAMOZ010000005">
    <property type="protein sequence ID" value="NIH58757.1"/>
    <property type="molecule type" value="Genomic_DNA"/>
</dbReference>
<evidence type="ECO:0000256" key="3">
    <source>
        <dbReference type="ARBA" id="ARBA00022741"/>
    </source>
</evidence>
<evidence type="ECO:0000259" key="10">
    <source>
        <dbReference type="PROSITE" id="PS50929"/>
    </source>
</evidence>
<keyword evidence="2 8" id="KW-0812">Transmembrane</keyword>
<dbReference type="PROSITE" id="PS50893">
    <property type="entry name" value="ABC_TRANSPORTER_2"/>
    <property type="match status" value="1"/>
</dbReference>
<evidence type="ECO:0000256" key="6">
    <source>
        <dbReference type="ARBA" id="ARBA00023136"/>
    </source>
</evidence>
<feature type="compositionally biased region" description="Polar residues" evidence="7">
    <location>
        <begin position="1"/>
        <end position="14"/>
    </location>
</feature>
<dbReference type="CDD" id="cd07346">
    <property type="entry name" value="ABC_6TM_exporters"/>
    <property type="match status" value="1"/>
</dbReference>
<evidence type="ECO:0000256" key="4">
    <source>
        <dbReference type="ARBA" id="ARBA00022840"/>
    </source>
</evidence>
<keyword evidence="5 8" id="KW-1133">Transmembrane helix</keyword>
<keyword evidence="6 8" id="KW-0472">Membrane</keyword>
<dbReference type="InterPro" id="IPR027417">
    <property type="entry name" value="P-loop_NTPase"/>
</dbReference>
<dbReference type="Pfam" id="PF00664">
    <property type="entry name" value="ABC_membrane"/>
    <property type="match status" value="1"/>
</dbReference>
<evidence type="ECO:0000256" key="7">
    <source>
        <dbReference type="SAM" id="MobiDB-lite"/>
    </source>
</evidence>
<dbReference type="InterPro" id="IPR017871">
    <property type="entry name" value="ABC_transporter-like_CS"/>
</dbReference>
<dbReference type="Gene3D" id="3.40.50.300">
    <property type="entry name" value="P-loop containing nucleotide triphosphate hydrolases"/>
    <property type="match status" value="1"/>
</dbReference>
<feature type="region of interest" description="Disordered" evidence="7">
    <location>
        <begin position="1"/>
        <end position="29"/>
    </location>
</feature>
<feature type="transmembrane region" description="Helical" evidence="8">
    <location>
        <begin position="49"/>
        <end position="71"/>
    </location>
</feature>
<organism evidence="11 12">
    <name type="scientific">Brooklawnia cerclae</name>
    <dbReference type="NCBI Taxonomy" id="349934"/>
    <lineage>
        <taxon>Bacteria</taxon>
        <taxon>Bacillati</taxon>
        <taxon>Actinomycetota</taxon>
        <taxon>Actinomycetes</taxon>
        <taxon>Propionibacteriales</taxon>
        <taxon>Propionibacteriaceae</taxon>
        <taxon>Brooklawnia</taxon>
    </lineage>
</organism>
<dbReference type="InterPro" id="IPR036640">
    <property type="entry name" value="ABC1_TM_sf"/>
</dbReference>
<proteinExistence type="predicted"/>
<feature type="domain" description="ABC transmembrane type-1" evidence="10">
    <location>
        <begin position="52"/>
        <end position="330"/>
    </location>
</feature>
<keyword evidence="4 11" id="KW-0067">ATP-binding</keyword>
<dbReference type="PROSITE" id="PS00211">
    <property type="entry name" value="ABC_TRANSPORTER_1"/>
    <property type="match status" value="1"/>
</dbReference>
<accession>A0ABX0SK19</accession>
<dbReference type="SMART" id="SM00382">
    <property type="entry name" value="AAA"/>
    <property type="match status" value="1"/>
</dbReference>
<dbReference type="InterPro" id="IPR011527">
    <property type="entry name" value="ABC1_TM_dom"/>
</dbReference>